<dbReference type="InterPro" id="IPR039935">
    <property type="entry name" value="YML079W-like"/>
</dbReference>
<dbReference type="HOGENOM" id="CLU_097615_0_0_1"/>
<dbReference type="SUPFAM" id="SSF51182">
    <property type="entry name" value="RmlC-like cupins"/>
    <property type="match status" value="1"/>
</dbReference>
<dbReference type="CDD" id="cd06121">
    <property type="entry name" value="cupin_YML079wp"/>
    <property type="match status" value="1"/>
</dbReference>
<dbReference type="AlphaFoldDB" id="A0A061H6Z5"/>
<dbReference type="eggNOG" id="ENOG502RCWJ">
    <property type="taxonomic scope" value="Eukaryota"/>
</dbReference>
<dbReference type="InterPro" id="IPR014710">
    <property type="entry name" value="RmlC-like_jellyroll"/>
</dbReference>
<dbReference type="PANTHER" id="PTHR33387:SF3">
    <property type="entry name" value="DUF985 DOMAIN-CONTAINING PROTEIN"/>
    <property type="match status" value="1"/>
</dbReference>
<organism evidence="2 3">
    <name type="scientific">Pseudozyma flocculosa PF-1</name>
    <dbReference type="NCBI Taxonomy" id="1277687"/>
    <lineage>
        <taxon>Eukaryota</taxon>
        <taxon>Fungi</taxon>
        <taxon>Dikarya</taxon>
        <taxon>Basidiomycota</taxon>
        <taxon>Ustilaginomycotina</taxon>
        <taxon>Ustilaginomycetes</taxon>
        <taxon>Ustilaginales</taxon>
        <taxon>Ustilaginaceae</taxon>
        <taxon>Pseudozyma</taxon>
    </lineage>
</organism>
<dbReference type="PANTHER" id="PTHR33387">
    <property type="entry name" value="RMLC-LIKE JELLY ROLL FOLD PROTEIN"/>
    <property type="match status" value="1"/>
</dbReference>
<sequence>MKNPARLYSYPQTNKQLIDHYKLQPHPEGGYYALTWVQDETIPSPFATDKAERNIASVIYYLLCQPGPSLPGPPTSGDDAKLFQRWNADIGVFHLNKSATMHVHHAGRTRYTLISAKAPLGKGLVDERGLPLTRVVTMGEDFERGEVRQLLVEGGWWKVSEVPPEDRRAVEERSADPQRVGALITECVTPGFHWDDHTYLNVERLKDLFAGPHQDEHVEKYRQYVKDE</sequence>
<reference evidence="2 3" key="1">
    <citation type="journal article" date="2013" name="Plant Cell">
        <title>The transition from a phytopathogenic smut ancestor to an anamorphic biocontrol agent deciphered by comparative whole-genome analysis.</title>
        <authorList>
            <person name="Lefebvre F."/>
            <person name="Joly D.L."/>
            <person name="Labbe C."/>
            <person name="Teichmann B."/>
            <person name="Linning R."/>
            <person name="Belzile F."/>
            <person name="Bakkeren G."/>
            <person name="Belanger R.R."/>
        </authorList>
    </citation>
    <scope>NUCLEOTIDE SEQUENCE [LARGE SCALE GENOMIC DNA]</scope>
    <source>
        <strain evidence="2 3">PF-1</strain>
    </source>
</reference>
<dbReference type="Gene3D" id="2.60.120.10">
    <property type="entry name" value="Jelly Rolls"/>
    <property type="match status" value="1"/>
</dbReference>
<evidence type="ECO:0000313" key="2">
    <source>
        <dbReference type="EMBL" id="EPQ28662.1"/>
    </source>
</evidence>
<dbReference type="Pfam" id="PF06172">
    <property type="entry name" value="Cupin_5"/>
    <property type="match status" value="2"/>
</dbReference>
<dbReference type="OrthoDB" id="6614653at2759"/>
<dbReference type="RefSeq" id="XP_007879679.1">
    <property type="nucleotide sequence ID" value="XM_007881488.1"/>
</dbReference>
<name>A0A061H6Z5_9BASI</name>
<accession>A0A061H6Z5</accession>
<dbReference type="GeneID" id="19318072"/>
<gene>
    <name evidence="2" type="ORF">PFL1_03965</name>
</gene>
<dbReference type="EMBL" id="KE361634">
    <property type="protein sequence ID" value="EPQ28662.1"/>
    <property type="molecule type" value="Genomic_DNA"/>
</dbReference>
<evidence type="ECO:0000259" key="1">
    <source>
        <dbReference type="Pfam" id="PF06172"/>
    </source>
</evidence>
<dbReference type="InterPro" id="IPR011051">
    <property type="entry name" value="RmlC_Cupin_sf"/>
</dbReference>
<dbReference type="KEGG" id="pfp:PFL1_03965"/>
<evidence type="ECO:0000313" key="3">
    <source>
        <dbReference type="Proteomes" id="UP000053664"/>
    </source>
</evidence>
<protein>
    <recommendedName>
        <fullName evidence="1">DUF985 domain-containing protein</fullName>
    </recommendedName>
</protein>
<feature type="domain" description="DUF985" evidence="1">
    <location>
        <begin position="15"/>
        <end position="65"/>
    </location>
</feature>
<dbReference type="InterPro" id="IPR009327">
    <property type="entry name" value="Cupin_DUF985"/>
</dbReference>
<dbReference type="Proteomes" id="UP000053664">
    <property type="component" value="Unassembled WGS sequence"/>
</dbReference>
<feature type="domain" description="DUF985" evidence="1">
    <location>
        <begin position="88"/>
        <end position="199"/>
    </location>
</feature>
<proteinExistence type="predicted"/>